<sequence>MNTTLAPPTPLLQPSPTSPIGPTTCVTFSPSGDTCLATCGTSIICYNLSSNNNNNNPPIIIWSTQLSPDSSNPNSNPININDIGASGYYENKEFLNALPRPAGVPSVMHYPSSYLLLIGTSTGILLSLSPLTGEIYSYSFHTPTFLTSTLDAGGTRDDDRELLQSDDKPLNSIITPNTIYSIQTNQKGEYAVTTSENGTVVLCRLKDMKKLSTLSCRGDVKDDDLEVMEFEDEEDEKWFNERRFLHSFYLKLGVRAAAFIEPIRHECNGTFLISGGETCTLDIWDVSDLCMEEKSGDDADTPAYGGYGEGEDKNGKTMDTPVIRYKTHSGWINVLKSLPNTEKYSNVFISGDVLGKIIMFKLDVSRNRKKFGLSVLWGQRCHVSMVSNISTNLDFGKVVLCTGGVDGKVAVWDVTDFCGGSGVTFNEGDESGAIDGMMGAAKSWKVAVGIRLGGHSGGVKDCGIMVRVARSDVVGFGEGGVGGGDHVVSTICSAGSDRNVLLFHLESNVESVVKLCNHGRSEWAVTKRDTVRGVGFSQSYKYVATFGIGCDVMIWEAESGHLVCNLVAHQRAIKSLCFGGEGGNEINVVSGDEEGVTILWRLAKDTGEGGGGHFSHPSEEEIISWHYHRVPIRSVRFCGGTKKVVSSDATGKVIIVNVETQEMLVEFLGGEVSCSAWNFWSRQAGGMYLVTTSLSKMVIWDCDSGKVAANRLVEEEWGGFVEGYDILTVGSSVSIVCCTDKGKVLLWTPETIDVKPEDDSDGENEYNPNLDEGGNGTLVDLTQLVTDFDLKSSFRGVSFGADLSIIAWGLRKAFMWERVEGQGGEGGYMYGGEFEAGEGVYGISYAAGVRKGVVQCISEDGWVFQLRKDM</sequence>
<dbReference type="Proteomes" id="UP001165122">
    <property type="component" value="Unassembled WGS sequence"/>
</dbReference>
<dbReference type="InterPro" id="IPR050505">
    <property type="entry name" value="WDR55/POC1"/>
</dbReference>
<dbReference type="InterPro" id="IPR019775">
    <property type="entry name" value="WD40_repeat_CS"/>
</dbReference>
<evidence type="ECO:0000313" key="3">
    <source>
        <dbReference type="EMBL" id="GMH58104.1"/>
    </source>
</evidence>
<comment type="caution">
    <text evidence="3">The sequence shown here is derived from an EMBL/GenBank/DDBJ whole genome shotgun (WGS) entry which is preliminary data.</text>
</comment>
<dbReference type="OrthoDB" id="194873at2759"/>
<dbReference type="SUPFAM" id="SSF50978">
    <property type="entry name" value="WD40 repeat-like"/>
    <property type="match status" value="2"/>
</dbReference>
<dbReference type="AlphaFoldDB" id="A0A9W6ZX64"/>
<dbReference type="InterPro" id="IPR036322">
    <property type="entry name" value="WD40_repeat_dom_sf"/>
</dbReference>
<evidence type="ECO:0000256" key="1">
    <source>
        <dbReference type="ARBA" id="ARBA00022574"/>
    </source>
</evidence>
<dbReference type="PANTHER" id="PTHR44019:SF8">
    <property type="entry name" value="POC1 CENTRIOLAR PROTEIN HOMOLOG"/>
    <property type="match status" value="1"/>
</dbReference>
<name>A0A9W6ZX64_9STRA</name>
<evidence type="ECO:0000313" key="4">
    <source>
        <dbReference type="Proteomes" id="UP001165122"/>
    </source>
</evidence>
<evidence type="ECO:0000256" key="2">
    <source>
        <dbReference type="ARBA" id="ARBA00022737"/>
    </source>
</evidence>
<dbReference type="InterPro" id="IPR001680">
    <property type="entry name" value="WD40_rpt"/>
</dbReference>
<organism evidence="3 4">
    <name type="scientific">Triparma laevis f. longispina</name>
    <dbReference type="NCBI Taxonomy" id="1714387"/>
    <lineage>
        <taxon>Eukaryota</taxon>
        <taxon>Sar</taxon>
        <taxon>Stramenopiles</taxon>
        <taxon>Ochrophyta</taxon>
        <taxon>Bolidophyceae</taxon>
        <taxon>Parmales</taxon>
        <taxon>Triparmaceae</taxon>
        <taxon>Triparma</taxon>
    </lineage>
</organism>
<dbReference type="PANTHER" id="PTHR44019">
    <property type="entry name" value="WD REPEAT-CONTAINING PROTEIN 55"/>
    <property type="match status" value="1"/>
</dbReference>
<reference evidence="4" key="1">
    <citation type="journal article" date="2023" name="Commun. Biol.">
        <title>Genome analysis of Parmales, the sister group of diatoms, reveals the evolutionary specialization of diatoms from phago-mixotrophs to photoautotrophs.</title>
        <authorList>
            <person name="Ban H."/>
            <person name="Sato S."/>
            <person name="Yoshikawa S."/>
            <person name="Yamada K."/>
            <person name="Nakamura Y."/>
            <person name="Ichinomiya M."/>
            <person name="Sato N."/>
            <person name="Blanc-Mathieu R."/>
            <person name="Endo H."/>
            <person name="Kuwata A."/>
            <person name="Ogata H."/>
        </authorList>
    </citation>
    <scope>NUCLEOTIDE SEQUENCE [LARGE SCALE GENOMIC DNA]</scope>
    <source>
        <strain evidence="4">NIES 3700</strain>
    </source>
</reference>
<proteinExistence type="predicted"/>
<gene>
    <name evidence="3" type="ORF">TrLO_g15941</name>
</gene>
<dbReference type="PROSITE" id="PS00678">
    <property type="entry name" value="WD_REPEATS_1"/>
    <property type="match status" value="1"/>
</dbReference>
<dbReference type="EMBL" id="BRXW01000475">
    <property type="protein sequence ID" value="GMH58104.1"/>
    <property type="molecule type" value="Genomic_DNA"/>
</dbReference>
<dbReference type="InterPro" id="IPR015943">
    <property type="entry name" value="WD40/YVTN_repeat-like_dom_sf"/>
</dbReference>
<accession>A0A9W6ZX64</accession>
<dbReference type="SMART" id="SM00320">
    <property type="entry name" value="WD40"/>
    <property type="match status" value="8"/>
</dbReference>
<keyword evidence="4" id="KW-1185">Reference proteome</keyword>
<dbReference type="Gene3D" id="2.130.10.10">
    <property type="entry name" value="YVTN repeat-like/Quinoprotein amine dehydrogenase"/>
    <property type="match status" value="4"/>
</dbReference>
<keyword evidence="2" id="KW-0677">Repeat</keyword>
<protein>
    <submittedName>
        <fullName evidence="3">Uncharacterized protein</fullName>
    </submittedName>
</protein>
<keyword evidence="1" id="KW-0853">WD repeat</keyword>